<dbReference type="PANTHER" id="PTHR15458:SF5">
    <property type="entry name" value="PHOSPHATIDYLETHANOLAMINE N-METHYLTRANSFERASE"/>
    <property type="match status" value="1"/>
</dbReference>
<evidence type="ECO:0000313" key="18">
    <source>
        <dbReference type="Proteomes" id="UP001187471"/>
    </source>
</evidence>
<dbReference type="GO" id="GO:0000773">
    <property type="term" value="F:phosphatidyl-N-methylethanolamine N-methyltransferase activity"/>
    <property type="evidence" value="ECO:0007669"/>
    <property type="project" value="UniProtKB-EC"/>
</dbReference>
<keyword evidence="11" id="KW-0443">Lipid metabolism</keyword>
<comment type="caution">
    <text evidence="17">The sequence shown here is derived from an EMBL/GenBank/DDBJ whole genome shotgun (WGS) entry which is preliminary data.</text>
</comment>
<evidence type="ECO:0000256" key="13">
    <source>
        <dbReference type="ARBA" id="ARBA00023209"/>
    </source>
</evidence>
<keyword evidence="14" id="KW-1208">Phospholipid metabolism</keyword>
<evidence type="ECO:0000256" key="5">
    <source>
        <dbReference type="ARBA" id="ARBA00022603"/>
    </source>
</evidence>
<dbReference type="GO" id="GO:0005789">
    <property type="term" value="C:endoplasmic reticulum membrane"/>
    <property type="evidence" value="ECO:0007669"/>
    <property type="project" value="UniProtKB-SubCell"/>
</dbReference>
<evidence type="ECO:0000256" key="10">
    <source>
        <dbReference type="ARBA" id="ARBA00022989"/>
    </source>
</evidence>
<dbReference type="PANTHER" id="PTHR15458">
    <property type="entry name" value="PHOSPHATIDYLETHANOLAMINE N-METHYLTRANSFERASE"/>
    <property type="match status" value="1"/>
</dbReference>
<dbReference type="EC" id="2.1.1.71" evidence="15"/>
<keyword evidence="6" id="KW-0808">Transferase</keyword>
<dbReference type="EMBL" id="JAVXUO010001056">
    <property type="protein sequence ID" value="KAK2986500.1"/>
    <property type="molecule type" value="Genomic_DNA"/>
</dbReference>
<reference evidence="17" key="1">
    <citation type="submission" date="2022-12" db="EMBL/GenBank/DDBJ databases">
        <title>Draft genome assemblies for two species of Escallonia (Escalloniales).</title>
        <authorList>
            <person name="Chanderbali A."/>
            <person name="Dervinis C."/>
            <person name="Anghel I."/>
            <person name="Soltis D."/>
            <person name="Soltis P."/>
            <person name="Zapata F."/>
        </authorList>
    </citation>
    <scope>NUCLEOTIDE SEQUENCE</scope>
    <source>
        <strain evidence="17">UCBG92.1500</strain>
        <tissue evidence="17">Leaf</tissue>
    </source>
</reference>
<gene>
    <name evidence="17" type="ORF">RJ640_021375</name>
</gene>
<evidence type="ECO:0000256" key="14">
    <source>
        <dbReference type="ARBA" id="ARBA00023264"/>
    </source>
</evidence>
<dbReference type="GO" id="GO:0006656">
    <property type="term" value="P:phosphatidylcholine biosynthetic process"/>
    <property type="evidence" value="ECO:0007669"/>
    <property type="project" value="InterPro"/>
</dbReference>
<comment type="pathway">
    <text evidence="3">Lipid metabolism.</text>
</comment>
<evidence type="ECO:0000256" key="16">
    <source>
        <dbReference type="SAM" id="Phobius"/>
    </source>
</evidence>
<accession>A0AA88SC94</accession>
<evidence type="ECO:0000313" key="17">
    <source>
        <dbReference type="EMBL" id="KAK2986500.1"/>
    </source>
</evidence>
<keyword evidence="10 16" id="KW-1133">Transmembrane helix</keyword>
<dbReference type="AlphaFoldDB" id="A0AA88SC94"/>
<keyword evidence="7" id="KW-0949">S-adenosyl-L-methionine</keyword>
<evidence type="ECO:0000256" key="11">
    <source>
        <dbReference type="ARBA" id="ARBA00023098"/>
    </source>
</evidence>
<dbReference type="InterPro" id="IPR024960">
    <property type="entry name" value="PEMT/MFAP"/>
</dbReference>
<evidence type="ECO:0000256" key="6">
    <source>
        <dbReference type="ARBA" id="ARBA00022679"/>
    </source>
</evidence>
<dbReference type="GO" id="GO:0032259">
    <property type="term" value="P:methylation"/>
    <property type="evidence" value="ECO:0007669"/>
    <property type="project" value="UniProtKB-KW"/>
</dbReference>
<sequence length="196" mass="21732">SENGDVGMRRGAGAIPFLLLAVDVPTDMGGSMRQQGQRPLQAHGHGLSLSKAISVRLSLLRVHPLLAAPSLLLAPIPLRPVPQFQPYLNKHQLLNEVTYYLDNVYGLVDQDSTKVYQLLGEPGTYYGVRFGKNIPWVSEFPFGVIKDPQYVGSILSLLACLAWVPFLYILLWVLGYVFMIQVESKEDPTTRAKPLS</sequence>
<organism evidence="17 18">
    <name type="scientific">Escallonia rubra</name>
    <dbReference type="NCBI Taxonomy" id="112253"/>
    <lineage>
        <taxon>Eukaryota</taxon>
        <taxon>Viridiplantae</taxon>
        <taxon>Streptophyta</taxon>
        <taxon>Embryophyta</taxon>
        <taxon>Tracheophyta</taxon>
        <taxon>Spermatophyta</taxon>
        <taxon>Magnoliopsida</taxon>
        <taxon>eudicotyledons</taxon>
        <taxon>Gunneridae</taxon>
        <taxon>Pentapetalae</taxon>
        <taxon>asterids</taxon>
        <taxon>campanulids</taxon>
        <taxon>Escalloniales</taxon>
        <taxon>Escalloniaceae</taxon>
        <taxon>Escallonia</taxon>
    </lineage>
</organism>
<name>A0AA88SC94_9ASTE</name>
<feature type="non-terminal residue" evidence="17">
    <location>
        <position position="196"/>
    </location>
</feature>
<keyword evidence="18" id="KW-1185">Reference proteome</keyword>
<evidence type="ECO:0000256" key="15">
    <source>
        <dbReference type="ARBA" id="ARBA00034137"/>
    </source>
</evidence>
<comment type="subcellular location">
    <subcellularLocation>
        <location evidence="1">Endoplasmic reticulum membrane</location>
        <topology evidence="1">Multi-pass membrane protein</topology>
    </subcellularLocation>
</comment>
<comment type="pathway">
    <text evidence="2">Phospholipid metabolism; phosphatidylcholine biosynthesis.</text>
</comment>
<dbReference type="InterPro" id="IPR007318">
    <property type="entry name" value="Phopholipid_MeTrfase"/>
</dbReference>
<evidence type="ECO:0000256" key="9">
    <source>
        <dbReference type="ARBA" id="ARBA00022824"/>
    </source>
</evidence>
<evidence type="ECO:0000256" key="7">
    <source>
        <dbReference type="ARBA" id="ARBA00022691"/>
    </source>
</evidence>
<evidence type="ECO:0000256" key="3">
    <source>
        <dbReference type="ARBA" id="ARBA00005189"/>
    </source>
</evidence>
<dbReference type="Pfam" id="PF04191">
    <property type="entry name" value="PEMT"/>
    <property type="match status" value="1"/>
</dbReference>
<evidence type="ECO:0000256" key="8">
    <source>
        <dbReference type="ARBA" id="ARBA00022692"/>
    </source>
</evidence>
<keyword evidence="5" id="KW-0489">Methyltransferase</keyword>
<proteinExistence type="predicted"/>
<evidence type="ECO:0000256" key="4">
    <source>
        <dbReference type="ARBA" id="ARBA00022516"/>
    </source>
</evidence>
<keyword evidence="12 16" id="KW-0472">Membrane</keyword>
<keyword evidence="13" id="KW-0594">Phospholipid biosynthesis</keyword>
<evidence type="ECO:0000256" key="1">
    <source>
        <dbReference type="ARBA" id="ARBA00004477"/>
    </source>
</evidence>
<protein>
    <recommendedName>
        <fullName evidence="15">phosphatidyl-N-methylethanolamine N-methyltransferase</fullName>
        <ecNumber evidence="15">2.1.1.71</ecNumber>
    </recommendedName>
</protein>
<keyword evidence="4" id="KW-0444">Lipid biosynthesis</keyword>
<feature type="transmembrane region" description="Helical" evidence="16">
    <location>
        <begin position="154"/>
        <end position="178"/>
    </location>
</feature>
<evidence type="ECO:0000256" key="2">
    <source>
        <dbReference type="ARBA" id="ARBA00004969"/>
    </source>
</evidence>
<dbReference type="Proteomes" id="UP001187471">
    <property type="component" value="Unassembled WGS sequence"/>
</dbReference>
<keyword evidence="8 16" id="KW-0812">Transmembrane</keyword>
<evidence type="ECO:0000256" key="12">
    <source>
        <dbReference type="ARBA" id="ARBA00023136"/>
    </source>
</evidence>
<keyword evidence="9" id="KW-0256">Endoplasmic reticulum</keyword>